<gene>
    <name evidence="1" type="ORF">L1987_44433</name>
</gene>
<evidence type="ECO:0000313" key="1">
    <source>
        <dbReference type="EMBL" id="KAI3785317.1"/>
    </source>
</evidence>
<comment type="caution">
    <text evidence="1">The sequence shown here is derived from an EMBL/GenBank/DDBJ whole genome shotgun (WGS) entry which is preliminary data.</text>
</comment>
<dbReference type="Proteomes" id="UP001056120">
    <property type="component" value="Linkage Group LG14"/>
</dbReference>
<reference evidence="2" key="1">
    <citation type="journal article" date="2022" name="Mol. Ecol. Resour.">
        <title>The genomes of chicory, endive, great burdock and yacon provide insights into Asteraceae palaeo-polyploidization history and plant inulin production.</title>
        <authorList>
            <person name="Fan W."/>
            <person name="Wang S."/>
            <person name="Wang H."/>
            <person name="Wang A."/>
            <person name="Jiang F."/>
            <person name="Liu H."/>
            <person name="Zhao H."/>
            <person name="Xu D."/>
            <person name="Zhang Y."/>
        </authorList>
    </citation>
    <scope>NUCLEOTIDE SEQUENCE [LARGE SCALE GENOMIC DNA]</scope>
    <source>
        <strain evidence="2">cv. Yunnan</strain>
    </source>
</reference>
<organism evidence="1 2">
    <name type="scientific">Smallanthus sonchifolius</name>
    <dbReference type="NCBI Taxonomy" id="185202"/>
    <lineage>
        <taxon>Eukaryota</taxon>
        <taxon>Viridiplantae</taxon>
        <taxon>Streptophyta</taxon>
        <taxon>Embryophyta</taxon>
        <taxon>Tracheophyta</taxon>
        <taxon>Spermatophyta</taxon>
        <taxon>Magnoliopsida</taxon>
        <taxon>eudicotyledons</taxon>
        <taxon>Gunneridae</taxon>
        <taxon>Pentapetalae</taxon>
        <taxon>asterids</taxon>
        <taxon>campanulids</taxon>
        <taxon>Asterales</taxon>
        <taxon>Asteraceae</taxon>
        <taxon>Asteroideae</taxon>
        <taxon>Heliantheae alliance</taxon>
        <taxon>Millerieae</taxon>
        <taxon>Smallanthus</taxon>
    </lineage>
</organism>
<sequence>MEASCDDEIFSDEEDGDEHPEHEASPEVLGKSMKDGDPTVHNRGIGPGPNNEKRTHEERPGTEAPMDLNTQVASGGLNASDGAHSIGIDLNKSIRSTDLVGVSVLRRGKPRKTGIFKKFNTPILVAENHTTSFSDVADSASSVNNDHASRSKSTARVETENIMKMGEGIGFNLQNHEAEVCNVVVDKGKSKTNQ</sequence>
<evidence type="ECO:0000313" key="2">
    <source>
        <dbReference type="Proteomes" id="UP001056120"/>
    </source>
</evidence>
<dbReference type="EMBL" id="CM042031">
    <property type="protein sequence ID" value="KAI3785317.1"/>
    <property type="molecule type" value="Genomic_DNA"/>
</dbReference>
<reference evidence="1 2" key="2">
    <citation type="journal article" date="2022" name="Mol. Ecol. Resour.">
        <title>The genomes of chicory, endive, great burdock and yacon provide insights into Asteraceae paleo-polyploidization history and plant inulin production.</title>
        <authorList>
            <person name="Fan W."/>
            <person name="Wang S."/>
            <person name="Wang H."/>
            <person name="Wang A."/>
            <person name="Jiang F."/>
            <person name="Liu H."/>
            <person name="Zhao H."/>
            <person name="Xu D."/>
            <person name="Zhang Y."/>
        </authorList>
    </citation>
    <scope>NUCLEOTIDE SEQUENCE [LARGE SCALE GENOMIC DNA]</scope>
    <source>
        <strain evidence="2">cv. Yunnan</strain>
        <tissue evidence="1">Leaves</tissue>
    </source>
</reference>
<accession>A0ACB9GPG3</accession>
<name>A0ACB9GPG3_9ASTR</name>
<protein>
    <submittedName>
        <fullName evidence="1">Uncharacterized protein</fullName>
    </submittedName>
</protein>
<proteinExistence type="predicted"/>
<keyword evidence="2" id="KW-1185">Reference proteome</keyword>